<reference evidence="14" key="1">
    <citation type="journal article" date="2019" name="Phycologia">
        <title>Chloroplast and mitochondrial genomes of Balbiania investiens (Balbianiales, Nemaliophycidae).</title>
        <authorList>
            <person name="Evans J.R."/>
            <person name="StAmour N."/>
            <person name="Verbruggen H."/>
            <person name="Salomaki E.D."/>
            <person name="Vis M.L."/>
        </authorList>
    </citation>
    <scope>NUCLEOTIDE SEQUENCE</scope>
</reference>
<dbReference type="CDD" id="cd06503">
    <property type="entry name" value="ATP-synt_Fo_b"/>
    <property type="match status" value="1"/>
</dbReference>
<keyword evidence="6 13" id="KW-1133">Transmembrane helix</keyword>
<keyword evidence="12" id="KW-0175">Coiled coil</keyword>
<dbReference type="GO" id="GO:0015986">
    <property type="term" value="P:proton motive force-driven ATP synthesis"/>
    <property type="evidence" value="ECO:0007669"/>
    <property type="project" value="InterPro"/>
</dbReference>
<accession>A0A4D6BMM8</accession>
<dbReference type="GeneID" id="40138825"/>
<name>A0A4D6BMM8_9FLOR</name>
<keyword evidence="3 11" id="KW-0138">CF(0)</keyword>
<dbReference type="EMBL" id="MH026108">
    <property type="protein sequence ID" value="QBX88667.1"/>
    <property type="molecule type" value="Genomic_DNA"/>
</dbReference>
<evidence type="ECO:0000256" key="3">
    <source>
        <dbReference type="ARBA" id="ARBA00022547"/>
    </source>
</evidence>
<evidence type="ECO:0000256" key="12">
    <source>
        <dbReference type="SAM" id="Coils"/>
    </source>
</evidence>
<evidence type="ECO:0000256" key="4">
    <source>
        <dbReference type="ARBA" id="ARBA00022692"/>
    </source>
</evidence>
<sequence>MNNYLHIFNIFASQSNSKTFGLNTNFLEANVINIILLVSGLIYVLKNFLGSALTSRQEKVLVAIQESEERLKQSALRLKESKKQLAQTQIIVSKIKKEAEITAQKVRDSILAQGKLDIEKLTASGKNSITNAEKQIKKQIQQRIIALAIHRVTIQLKSQINVEIQSTIIDSKIVKLGIKI</sequence>
<evidence type="ECO:0000256" key="2">
    <source>
        <dbReference type="ARBA" id="ARBA00022448"/>
    </source>
</evidence>
<evidence type="ECO:0000313" key="14">
    <source>
        <dbReference type="EMBL" id="QBX88667.1"/>
    </source>
</evidence>
<dbReference type="GO" id="GO:0045259">
    <property type="term" value="C:proton-transporting ATP synthase complex"/>
    <property type="evidence" value="ECO:0007669"/>
    <property type="project" value="UniProtKB-KW"/>
</dbReference>
<comment type="function">
    <text evidence="10">F(1)F(0) ATP synthase produces ATP from ADP in the presence of a proton or sodium gradient. F-type ATPases consist of two structural domains, F(1) containing the extramembraneous catalytic core and F(0) containing the membrane proton channel, linked together by a central stalk and a peripheral stalk. During catalysis, ATP synthesis in the catalytic domain of F(1) is coupled via a rotary mechanism of the central stalk subunits to proton translocation.</text>
</comment>
<keyword evidence="8 13" id="KW-0472">Membrane</keyword>
<dbReference type="GO" id="GO:0015078">
    <property type="term" value="F:proton transmembrane transporter activity"/>
    <property type="evidence" value="ECO:0007669"/>
    <property type="project" value="InterPro"/>
</dbReference>
<keyword evidence="9" id="KW-0066">ATP synthesis</keyword>
<proteinExistence type="inferred from homology"/>
<gene>
    <name evidence="14" type="primary">atpF</name>
</gene>
<feature type="transmembrane region" description="Helical" evidence="13">
    <location>
        <begin position="31"/>
        <end position="49"/>
    </location>
</feature>
<keyword evidence="2 11" id="KW-0813">Transport</keyword>
<dbReference type="HAMAP" id="MF_01398">
    <property type="entry name" value="ATP_synth_b_bprime"/>
    <property type="match status" value="1"/>
</dbReference>
<keyword evidence="14" id="KW-0934">Plastid</keyword>
<comment type="subcellular location">
    <subcellularLocation>
        <location evidence="1">Membrane</location>
        <topology evidence="1">Single-pass membrane protein</topology>
    </subcellularLocation>
</comment>
<evidence type="ECO:0000256" key="1">
    <source>
        <dbReference type="ARBA" id="ARBA00004167"/>
    </source>
</evidence>
<comment type="similarity">
    <text evidence="11">Belongs to the ATPase B chain family.</text>
</comment>
<keyword evidence="5 11" id="KW-0375">Hydrogen ion transport</keyword>
<dbReference type="PANTHER" id="PTHR34264">
    <property type="entry name" value="ATP SYNTHASE SUBUNIT B, CHLOROPLASTIC"/>
    <property type="match status" value="1"/>
</dbReference>
<organism evidence="14">
    <name type="scientific">Balbiania investiens</name>
    <dbReference type="NCBI Taxonomy" id="111861"/>
    <lineage>
        <taxon>Eukaryota</taxon>
        <taxon>Rhodophyta</taxon>
        <taxon>Florideophyceae</taxon>
        <taxon>Nemaliophycidae</taxon>
        <taxon>Balbianiales</taxon>
        <taxon>Balbianiaceae</taxon>
        <taxon>Balbiania</taxon>
    </lineage>
</organism>
<dbReference type="AlphaFoldDB" id="A0A4D6BMM8"/>
<dbReference type="PANTHER" id="PTHR34264:SF3">
    <property type="entry name" value="ATP SYNTHASE SUBUNIT B, CHLOROPLASTIC"/>
    <property type="match status" value="1"/>
</dbReference>
<evidence type="ECO:0000256" key="6">
    <source>
        <dbReference type="ARBA" id="ARBA00022989"/>
    </source>
</evidence>
<dbReference type="InterPro" id="IPR002146">
    <property type="entry name" value="ATP_synth_b/b'su_bac/chlpt"/>
</dbReference>
<evidence type="ECO:0000256" key="10">
    <source>
        <dbReference type="ARBA" id="ARBA00025198"/>
    </source>
</evidence>
<keyword evidence="4 11" id="KW-0812">Transmembrane</keyword>
<dbReference type="RefSeq" id="YP_009628884.1">
    <property type="nucleotide sequence ID" value="NC_042171.1"/>
</dbReference>
<feature type="coiled-coil region" evidence="12">
    <location>
        <begin position="64"/>
        <end position="98"/>
    </location>
</feature>
<evidence type="ECO:0000256" key="11">
    <source>
        <dbReference type="RuleBase" id="RU003848"/>
    </source>
</evidence>
<evidence type="ECO:0000256" key="9">
    <source>
        <dbReference type="ARBA" id="ARBA00023310"/>
    </source>
</evidence>
<keyword evidence="7 11" id="KW-0406">Ion transport</keyword>
<evidence type="ECO:0000256" key="5">
    <source>
        <dbReference type="ARBA" id="ARBA00022781"/>
    </source>
</evidence>
<dbReference type="Pfam" id="PF00430">
    <property type="entry name" value="ATP-synt_B"/>
    <property type="match status" value="1"/>
</dbReference>
<evidence type="ECO:0000256" key="7">
    <source>
        <dbReference type="ARBA" id="ARBA00023065"/>
    </source>
</evidence>
<evidence type="ECO:0000256" key="13">
    <source>
        <dbReference type="SAM" id="Phobius"/>
    </source>
</evidence>
<protein>
    <submittedName>
        <fullName evidence="14">ATP synthase CF0 subunit I</fullName>
    </submittedName>
</protein>
<geneLocation type="plastid" evidence="14"/>
<evidence type="ECO:0000256" key="8">
    <source>
        <dbReference type="ARBA" id="ARBA00023136"/>
    </source>
</evidence>